<reference evidence="1" key="1">
    <citation type="journal article" date="2021" name="Proc. Natl. Acad. Sci. U.S.A.">
        <title>A Catalog of Tens of Thousands of Viruses from Human Metagenomes Reveals Hidden Associations with Chronic Diseases.</title>
        <authorList>
            <person name="Tisza M.J."/>
            <person name="Buck C.B."/>
        </authorList>
    </citation>
    <scope>NUCLEOTIDE SEQUENCE</scope>
    <source>
        <strain evidence="1">Cts131</strain>
    </source>
</reference>
<name>A0A8S5R2Q9_9VIRU</name>
<organism evidence="1">
    <name type="scientific">Microviridae sp. cts131</name>
    <dbReference type="NCBI Taxonomy" id="2825008"/>
    <lineage>
        <taxon>Viruses</taxon>
        <taxon>Monodnaviria</taxon>
        <taxon>Sangervirae</taxon>
        <taxon>Phixviricota</taxon>
        <taxon>Malgrandaviricetes</taxon>
        <taxon>Petitvirales</taxon>
        <taxon>Microviridae</taxon>
    </lineage>
</organism>
<dbReference type="EMBL" id="BK057818">
    <property type="protein sequence ID" value="DAE25640.1"/>
    <property type="molecule type" value="Genomic_DNA"/>
</dbReference>
<evidence type="ECO:0000313" key="1">
    <source>
        <dbReference type="EMBL" id="DAE25640.1"/>
    </source>
</evidence>
<protein>
    <submittedName>
        <fullName evidence="1">Uncharacterized protein</fullName>
    </submittedName>
</protein>
<sequence>MKEYVVKVNGRPVFGCFLKETVWPVVLDLRKRLGNDAVITVELVTTEPYDPLANDTDCK</sequence>
<accession>A0A8S5R2Q9</accession>
<proteinExistence type="predicted"/>